<reference evidence="1 2" key="1">
    <citation type="journal article" date="2017" name="Poromechanics V (2013)">
        <title>Genomic Characterization of the Arsenic-Tolerant Actinobacterium, &lt;i&gt;Rhodococcus erythropolis&lt;/i&gt; S43.</title>
        <authorList>
            <person name="Retamal-Morales G."/>
            <person name="Mehnert M."/>
            <person name="Schwabe R."/>
            <person name="Tischler D."/>
            <person name="Schloemann M."/>
            <person name="Levican G.J."/>
        </authorList>
    </citation>
    <scope>NUCLEOTIDE SEQUENCE [LARGE SCALE GENOMIC DNA]</scope>
    <source>
        <strain evidence="1 2">S43</strain>
    </source>
</reference>
<dbReference type="Proteomes" id="UP000325576">
    <property type="component" value="Unassembled WGS sequence"/>
</dbReference>
<accession>A0A5N5E8F0</accession>
<protein>
    <submittedName>
        <fullName evidence="1">SAM-dependent methyltransferase</fullName>
    </submittedName>
</protein>
<dbReference type="GO" id="GO:0032259">
    <property type="term" value="P:methylation"/>
    <property type="evidence" value="ECO:0007669"/>
    <property type="project" value="UniProtKB-KW"/>
</dbReference>
<sequence length="145" mass="14979">MTATMDRTAQGAGVAGRLSDILSPLVGGELPVRLTAWDGSTAGPEDAPKVTLYSPNVLRRLLWNPGELGAAQAYVLGELDVEGDLGDALTHVWKVSAQRGLGSITPTPSLVLAAVKAARSFGAFGRPLAPPSSQAQVKGRLHSLA</sequence>
<organism evidence="1 2">
    <name type="scientific">Rhodococcus erythropolis</name>
    <name type="common">Arthrobacter picolinophilus</name>
    <dbReference type="NCBI Taxonomy" id="1833"/>
    <lineage>
        <taxon>Bacteria</taxon>
        <taxon>Bacillati</taxon>
        <taxon>Actinomycetota</taxon>
        <taxon>Actinomycetes</taxon>
        <taxon>Mycobacteriales</taxon>
        <taxon>Nocardiaceae</taxon>
        <taxon>Rhodococcus</taxon>
        <taxon>Rhodococcus erythropolis group</taxon>
    </lineage>
</organism>
<dbReference type="GO" id="GO:0008168">
    <property type="term" value="F:methyltransferase activity"/>
    <property type="evidence" value="ECO:0007669"/>
    <property type="project" value="UniProtKB-KW"/>
</dbReference>
<name>A0A5N5E8F0_RHOER</name>
<gene>
    <name evidence="1" type="ORF">BS297_05575</name>
</gene>
<dbReference type="AlphaFoldDB" id="A0A5N5E8F0"/>
<keyword evidence="1" id="KW-0808">Transferase</keyword>
<keyword evidence="1" id="KW-0489">Methyltransferase</keyword>
<dbReference type="EMBL" id="MRBO01000203">
    <property type="protein sequence ID" value="KAB2586373.1"/>
    <property type="molecule type" value="Genomic_DNA"/>
</dbReference>
<comment type="caution">
    <text evidence="1">The sequence shown here is derived from an EMBL/GenBank/DDBJ whole genome shotgun (WGS) entry which is preliminary data.</text>
</comment>
<evidence type="ECO:0000313" key="1">
    <source>
        <dbReference type="EMBL" id="KAB2586373.1"/>
    </source>
</evidence>
<feature type="non-terminal residue" evidence="1">
    <location>
        <position position="145"/>
    </location>
</feature>
<proteinExistence type="predicted"/>
<evidence type="ECO:0000313" key="2">
    <source>
        <dbReference type="Proteomes" id="UP000325576"/>
    </source>
</evidence>